<dbReference type="KEGG" id="nai:NECAME_00854"/>
<evidence type="ECO:0000313" key="2">
    <source>
        <dbReference type="Proteomes" id="UP000053676"/>
    </source>
</evidence>
<evidence type="ECO:0000313" key="1">
    <source>
        <dbReference type="EMBL" id="ETN71165.1"/>
    </source>
</evidence>
<gene>
    <name evidence="1" type="ORF">NECAME_00854</name>
</gene>
<protein>
    <submittedName>
        <fullName evidence="1">Uncharacterized protein</fullName>
    </submittedName>
</protein>
<accession>W2SNC7</accession>
<reference evidence="2" key="1">
    <citation type="journal article" date="2014" name="Nat. Genet.">
        <title>Genome of the human hookworm Necator americanus.</title>
        <authorList>
            <person name="Tang Y.T."/>
            <person name="Gao X."/>
            <person name="Rosa B.A."/>
            <person name="Abubucker S."/>
            <person name="Hallsworth-Pepin K."/>
            <person name="Martin J."/>
            <person name="Tyagi R."/>
            <person name="Heizer E."/>
            <person name="Zhang X."/>
            <person name="Bhonagiri-Palsikar V."/>
            <person name="Minx P."/>
            <person name="Warren W.C."/>
            <person name="Wang Q."/>
            <person name="Zhan B."/>
            <person name="Hotez P.J."/>
            <person name="Sternberg P.W."/>
            <person name="Dougall A."/>
            <person name="Gaze S.T."/>
            <person name="Mulvenna J."/>
            <person name="Sotillo J."/>
            <person name="Ranganathan S."/>
            <person name="Rabelo E.M."/>
            <person name="Wilson R.K."/>
            <person name="Felgner P.L."/>
            <person name="Bethony J."/>
            <person name="Hawdon J.M."/>
            <person name="Gasser R.B."/>
            <person name="Loukas A."/>
            <person name="Mitreva M."/>
        </authorList>
    </citation>
    <scope>NUCLEOTIDE SEQUENCE [LARGE SCALE GENOMIC DNA]</scope>
</reference>
<dbReference type="AlphaFoldDB" id="W2SNC7"/>
<proteinExistence type="predicted"/>
<keyword evidence="2" id="KW-1185">Reference proteome</keyword>
<dbReference type="EMBL" id="KI668838">
    <property type="protein sequence ID" value="ETN71165.1"/>
    <property type="molecule type" value="Genomic_DNA"/>
</dbReference>
<dbReference type="Proteomes" id="UP000053676">
    <property type="component" value="Unassembled WGS sequence"/>
</dbReference>
<name>W2SNC7_NECAM</name>
<dbReference type="STRING" id="51031.W2SNC7"/>
<organism evidence="1 2">
    <name type="scientific">Necator americanus</name>
    <name type="common">Human hookworm</name>
    <dbReference type="NCBI Taxonomy" id="51031"/>
    <lineage>
        <taxon>Eukaryota</taxon>
        <taxon>Metazoa</taxon>
        <taxon>Ecdysozoa</taxon>
        <taxon>Nematoda</taxon>
        <taxon>Chromadorea</taxon>
        <taxon>Rhabditida</taxon>
        <taxon>Rhabditina</taxon>
        <taxon>Rhabditomorpha</taxon>
        <taxon>Strongyloidea</taxon>
        <taxon>Ancylostomatidae</taxon>
        <taxon>Bunostominae</taxon>
        <taxon>Necator</taxon>
    </lineage>
</organism>
<dbReference type="OrthoDB" id="10260614at2759"/>
<sequence length="163" mass="18474">MLLTQHLFLAPLRGFRSKPLSYSRFTRESLRNRLHRQDLKQPIKEHGSQVPYAADIIPVRPVSHLLKALGFTVAVGAGAFTVSIISDYERQSQSLKTLFEKARFSNFSFSANDWRNLSDGDKCALYLVGVMVPVFSQPFGFCFMEGEKVAAFHVAVLQQQFLF</sequence>